<dbReference type="SMART" id="SM00863">
    <property type="entry name" value="tRNA_SAD"/>
    <property type="match status" value="1"/>
</dbReference>
<accession>A0A0D3KVB2</accession>
<evidence type="ECO:0000256" key="13">
    <source>
        <dbReference type="ARBA" id="ARBA00049515"/>
    </source>
</evidence>
<dbReference type="HOGENOM" id="CLU_008554_0_1_1"/>
<dbReference type="InterPro" id="IPR002320">
    <property type="entry name" value="Thr-tRNA-ligase_IIa"/>
</dbReference>
<evidence type="ECO:0000256" key="10">
    <source>
        <dbReference type="ARBA" id="ARBA00022917"/>
    </source>
</evidence>
<dbReference type="InterPro" id="IPR012676">
    <property type="entry name" value="TGS-like"/>
</dbReference>
<proteinExistence type="inferred from homology"/>
<keyword evidence="18" id="KW-1185">Reference proteome</keyword>
<dbReference type="SUPFAM" id="SSF55681">
    <property type="entry name" value="Class II aaRS and biotin synthetases"/>
    <property type="match status" value="1"/>
</dbReference>
<evidence type="ECO:0000256" key="2">
    <source>
        <dbReference type="ARBA" id="ARBA00008226"/>
    </source>
</evidence>
<dbReference type="InterPro" id="IPR047246">
    <property type="entry name" value="ThrRS_anticodon"/>
</dbReference>
<dbReference type="PANTHER" id="PTHR11451">
    <property type="entry name" value="THREONINE-TRNA LIGASE"/>
    <property type="match status" value="1"/>
</dbReference>
<dbReference type="FunFam" id="3.30.930.10:FF:000002">
    <property type="entry name" value="Threonine--tRNA ligase"/>
    <property type="match status" value="1"/>
</dbReference>
<reference evidence="17" key="2">
    <citation type="submission" date="2024-10" db="UniProtKB">
        <authorList>
            <consortium name="EnsemblProtists"/>
        </authorList>
    </citation>
    <scope>IDENTIFICATION</scope>
</reference>
<evidence type="ECO:0000256" key="12">
    <source>
        <dbReference type="ARBA" id="ARBA00031900"/>
    </source>
</evidence>
<evidence type="ECO:0000256" key="8">
    <source>
        <dbReference type="ARBA" id="ARBA00022833"/>
    </source>
</evidence>
<dbReference type="InterPro" id="IPR004154">
    <property type="entry name" value="Anticodon-bd"/>
</dbReference>
<sequence length="752" mass="82678">MSDVSAPPSMECAGSASAPSPSTHGRKEGGRAVASSRGKVTDAGVRIGGSFSPAPDPAWVKSRNDVLEAVVARQAALLESVAKPPITVTLPDGSTRPATAFVTSPLDIATAISKGLAQACCVASVSYAKGERLPSPLEAGMVAMANGPDEEEGEVSEDWELWDLNRPLEGSCELKLHKFGDAEGQITHSSAHILGEALESLFGARLTHRPPLCSSSCAHLTHGPPTDGGFFYDSFMGEAAVDKEKVGQLESRAKLIVDQKQPFERVVANPFKKALISSKLPDGSSTTVYRCGPFIDLCKGPHLPSTGCVKAFKLTKNSTAHWLGQAGNDELQRELFFFDEVSPGSSFFLPHGTRIYNKLMNMIKAEYFERDYDEVITPNIFNLKLWETSGHAAKYKENMFLLDVEGQEFGLKPMNCPAHCMLFKHRKRSYRELPLRMADFGVLHRNELSGEPPPPRPALAQGRVPDDGHIFCMVSQIKQEVANVLDMIATVYKYLGMTFSLKLSTKPKNALGDPETWVKAEQFMEEALNEFSAKTGQSWTLNPGDGAFYGPKIDVQVYDALKRPHQCATAQLDFVLPMRFDLNPGPPSRATCAQHAAPLHHTPLHQPPLHQTPLHQPPLAPLLQVHRAVLGSVERMMAILIEHYAGKWPFFLSPRQAMVMAVSPAFEEYARAVQKRVRKAGYFVDLDDSHRTLNKMVREAQLAQYNYILVVGKEEEANGTVNVHGVKRIDDLIAEFAELERNHTLDNQPADV</sequence>
<keyword evidence="11" id="KW-0030">Aminoacyl-tRNA synthetase</keyword>
<dbReference type="AlphaFoldDB" id="A0A0D3KVB2"/>
<name>A0A0D3KVB2_EMIH1</name>
<dbReference type="GO" id="GO:0046872">
    <property type="term" value="F:metal ion binding"/>
    <property type="evidence" value="ECO:0007669"/>
    <property type="project" value="UniProtKB-KW"/>
</dbReference>
<reference evidence="18" key="1">
    <citation type="journal article" date="2013" name="Nature">
        <title>Pan genome of the phytoplankton Emiliania underpins its global distribution.</title>
        <authorList>
            <person name="Read B.A."/>
            <person name="Kegel J."/>
            <person name="Klute M.J."/>
            <person name="Kuo A."/>
            <person name="Lefebvre S.C."/>
            <person name="Maumus F."/>
            <person name="Mayer C."/>
            <person name="Miller J."/>
            <person name="Monier A."/>
            <person name="Salamov A."/>
            <person name="Young J."/>
            <person name="Aguilar M."/>
            <person name="Claverie J.M."/>
            <person name="Frickenhaus S."/>
            <person name="Gonzalez K."/>
            <person name="Herman E.K."/>
            <person name="Lin Y.C."/>
            <person name="Napier J."/>
            <person name="Ogata H."/>
            <person name="Sarno A.F."/>
            <person name="Shmutz J."/>
            <person name="Schroeder D."/>
            <person name="de Vargas C."/>
            <person name="Verret F."/>
            <person name="von Dassow P."/>
            <person name="Valentin K."/>
            <person name="Van de Peer Y."/>
            <person name="Wheeler G."/>
            <person name="Dacks J.B."/>
            <person name="Delwiche C.F."/>
            <person name="Dyhrman S.T."/>
            <person name="Glockner G."/>
            <person name="John U."/>
            <person name="Richards T."/>
            <person name="Worden A.Z."/>
            <person name="Zhang X."/>
            <person name="Grigoriev I.V."/>
            <person name="Allen A.E."/>
            <person name="Bidle K."/>
            <person name="Borodovsky M."/>
            <person name="Bowler C."/>
            <person name="Brownlee C."/>
            <person name="Cock J.M."/>
            <person name="Elias M."/>
            <person name="Gladyshev V.N."/>
            <person name="Groth M."/>
            <person name="Guda C."/>
            <person name="Hadaegh A."/>
            <person name="Iglesias-Rodriguez M.D."/>
            <person name="Jenkins J."/>
            <person name="Jones B.M."/>
            <person name="Lawson T."/>
            <person name="Leese F."/>
            <person name="Lindquist E."/>
            <person name="Lobanov A."/>
            <person name="Lomsadze A."/>
            <person name="Malik S.B."/>
            <person name="Marsh M.E."/>
            <person name="Mackinder L."/>
            <person name="Mock T."/>
            <person name="Mueller-Roeber B."/>
            <person name="Pagarete A."/>
            <person name="Parker M."/>
            <person name="Probert I."/>
            <person name="Quesneville H."/>
            <person name="Raines C."/>
            <person name="Rensing S.A."/>
            <person name="Riano-Pachon D.M."/>
            <person name="Richier S."/>
            <person name="Rokitta S."/>
            <person name="Shiraiwa Y."/>
            <person name="Soanes D.M."/>
            <person name="van der Giezen M."/>
            <person name="Wahlund T.M."/>
            <person name="Williams B."/>
            <person name="Wilson W."/>
            <person name="Wolfe G."/>
            <person name="Wurch L.L."/>
        </authorList>
    </citation>
    <scope>NUCLEOTIDE SEQUENCE</scope>
</reference>
<dbReference type="PaxDb" id="2903-EOD39697"/>
<dbReference type="Pfam" id="PF02824">
    <property type="entry name" value="TGS"/>
    <property type="match status" value="1"/>
</dbReference>
<evidence type="ECO:0000259" key="15">
    <source>
        <dbReference type="PROSITE" id="PS50862"/>
    </source>
</evidence>
<keyword evidence="4" id="KW-0963">Cytoplasm</keyword>
<dbReference type="CDD" id="cd01667">
    <property type="entry name" value="TGS_ThrRS"/>
    <property type="match status" value="1"/>
</dbReference>
<dbReference type="FunFam" id="3.30.980.10:FF:000005">
    <property type="entry name" value="Threonyl-tRNA synthetase, mitochondrial"/>
    <property type="match status" value="1"/>
</dbReference>
<evidence type="ECO:0000256" key="5">
    <source>
        <dbReference type="ARBA" id="ARBA00022598"/>
    </source>
</evidence>
<organism evidence="17 18">
    <name type="scientific">Emiliania huxleyi (strain CCMP1516)</name>
    <dbReference type="NCBI Taxonomy" id="280463"/>
    <lineage>
        <taxon>Eukaryota</taxon>
        <taxon>Haptista</taxon>
        <taxon>Haptophyta</taxon>
        <taxon>Prymnesiophyceae</taxon>
        <taxon>Isochrysidales</taxon>
        <taxon>Noelaerhabdaceae</taxon>
        <taxon>Emiliania</taxon>
    </lineage>
</organism>
<dbReference type="Pfam" id="PF03129">
    <property type="entry name" value="HGTP_anticodon"/>
    <property type="match status" value="1"/>
</dbReference>
<evidence type="ECO:0000256" key="4">
    <source>
        <dbReference type="ARBA" id="ARBA00022490"/>
    </source>
</evidence>
<evidence type="ECO:0000256" key="6">
    <source>
        <dbReference type="ARBA" id="ARBA00022723"/>
    </source>
</evidence>
<dbReference type="SUPFAM" id="SSF52954">
    <property type="entry name" value="Class II aaRS ABD-related"/>
    <property type="match status" value="1"/>
</dbReference>
<dbReference type="InterPro" id="IPR004095">
    <property type="entry name" value="TGS"/>
</dbReference>
<keyword evidence="8" id="KW-0862">Zinc</keyword>
<dbReference type="Pfam" id="PF07973">
    <property type="entry name" value="tRNA_SAD"/>
    <property type="match status" value="1"/>
</dbReference>
<keyword evidence="9" id="KW-0067">ATP-binding</keyword>
<dbReference type="InterPro" id="IPR018163">
    <property type="entry name" value="Thr/Ala-tRNA-synth_IIc_edit"/>
</dbReference>
<feature type="region of interest" description="Disordered" evidence="14">
    <location>
        <begin position="1"/>
        <end position="48"/>
    </location>
</feature>
<evidence type="ECO:0000256" key="11">
    <source>
        <dbReference type="ARBA" id="ARBA00023146"/>
    </source>
</evidence>
<dbReference type="InterPro" id="IPR002314">
    <property type="entry name" value="aa-tRNA-synt_IIb"/>
</dbReference>
<keyword evidence="6" id="KW-0479">Metal-binding</keyword>
<dbReference type="PRINTS" id="PR01047">
    <property type="entry name" value="TRNASYNTHTHR"/>
</dbReference>
<evidence type="ECO:0000256" key="7">
    <source>
        <dbReference type="ARBA" id="ARBA00022741"/>
    </source>
</evidence>
<dbReference type="Proteomes" id="UP000013827">
    <property type="component" value="Unassembled WGS sequence"/>
</dbReference>
<dbReference type="Pfam" id="PF00587">
    <property type="entry name" value="tRNA-synt_2b"/>
    <property type="match status" value="1"/>
</dbReference>
<dbReference type="InterPro" id="IPR045864">
    <property type="entry name" value="aa-tRNA-synth_II/BPL/LPL"/>
</dbReference>
<dbReference type="SUPFAM" id="SSF81271">
    <property type="entry name" value="TGS-like"/>
    <property type="match status" value="1"/>
</dbReference>
<dbReference type="PANTHER" id="PTHR11451:SF46">
    <property type="entry name" value="THREONINE--TRNA LIGASE"/>
    <property type="match status" value="1"/>
</dbReference>
<dbReference type="eggNOG" id="KOG1637">
    <property type="taxonomic scope" value="Eukaryota"/>
</dbReference>
<evidence type="ECO:0000256" key="3">
    <source>
        <dbReference type="ARBA" id="ARBA00013163"/>
    </source>
</evidence>
<dbReference type="InterPro" id="IPR012947">
    <property type="entry name" value="tRNA_SAD"/>
</dbReference>
<dbReference type="InterPro" id="IPR033728">
    <property type="entry name" value="ThrRS_core"/>
</dbReference>
<keyword evidence="10" id="KW-0648">Protein biosynthesis</keyword>
<dbReference type="Gene3D" id="3.10.20.30">
    <property type="match status" value="1"/>
</dbReference>
<keyword evidence="5" id="KW-0436">Ligase</keyword>
<dbReference type="Gene3D" id="3.40.50.800">
    <property type="entry name" value="Anticodon-binding domain"/>
    <property type="match status" value="1"/>
</dbReference>
<dbReference type="GO" id="GO:0005524">
    <property type="term" value="F:ATP binding"/>
    <property type="evidence" value="ECO:0007669"/>
    <property type="project" value="UniProtKB-KW"/>
</dbReference>
<dbReference type="InterPro" id="IPR012675">
    <property type="entry name" value="Beta-grasp_dom_sf"/>
</dbReference>
<evidence type="ECO:0000313" key="17">
    <source>
        <dbReference type="EnsemblProtists" id="EOD39697"/>
    </source>
</evidence>
<dbReference type="Gene3D" id="3.30.930.10">
    <property type="entry name" value="Bira Bifunctional Protein, Domain 2"/>
    <property type="match status" value="1"/>
</dbReference>
<dbReference type="GO" id="GO:0004829">
    <property type="term" value="F:threonine-tRNA ligase activity"/>
    <property type="evidence" value="ECO:0007669"/>
    <property type="project" value="UniProtKB-EC"/>
</dbReference>
<dbReference type="KEGG" id="ehx:EMIHUDRAFT_200290"/>
<dbReference type="GO" id="GO:0005739">
    <property type="term" value="C:mitochondrion"/>
    <property type="evidence" value="ECO:0007669"/>
    <property type="project" value="TreeGrafter"/>
</dbReference>
<evidence type="ECO:0000256" key="14">
    <source>
        <dbReference type="SAM" id="MobiDB-lite"/>
    </source>
</evidence>
<dbReference type="Gene3D" id="3.30.980.10">
    <property type="entry name" value="Threonyl-trna Synthetase, Chain A, domain 2"/>
    <property type="match status" value="1"/>
</dbReference>
<dbReference type="EC" id="6.1.1.3" evidence="3"/>
<dbReference type="GeneID" id="17284968"/>
<protein>
    <recommendedName>
        <fullName evidence="3">threonine--tRNA ligase</fullName>
        <ecNumber evidence="3">6.1.1.3</ecNumber>
    </recommendedName>
    <alternativeName>
        <fullName evidence="12">Threonyl-tRNA synthetase</fullName>
    </alternativeName>
</protein>
<evidence type="ECO:0000313" key="18">
    <source>
        <dbReference type="Proteomes" id="UP000013827"/>
    </source>
</evidence>
<dbReference type="InterPro" id="IPR036621">
    <property type="entry name" value="Anticodon-bd_dom_sf"/>
</dbReference>
<feature type="domain" description="Aminoacyl-transfer RNA synthetases class-II family profile" evidence="15">
    <location>
        <begin position="339"/>
        <end position="649"/>
    </location>
</feature>
<dbReference type="CDD" id="cd00860">
    <property type="entry name" value="ThrRS_anticodon"/>
    <property type="match status" value="1"/>
</dbReference>
<dbReference type="PROSITE" id="PS50862">
    <property type="entry name" value="AA_TRNA_LIGASE_II"/>
    <property type="match status" value="1"/>
</dbReference>
<evidence type="ECO:0000259" key="16">
    <source>
        <dbReference type="PROSITE" id="PS51880"/>
    </source>
</evidence>
<feature type="domain" description="TGS" evidence="16">
    <location>
        <begin position="82"/>
        <end position="178"/>
    </location>
</feature>
<dbReference type="GO" id="GO:0006435">
    <property type="term" value="P:threonyl-tRNA aminoacylation"/>
    <property type="evidence" value="ECO:0007669"/>
    <property type="project" value="InterPro"/>
</dbReference>
<dbReference type="PROSITE" id="PS51880">
    <property type="entry name" value="TGS"/>
    <property type="match status" value="1"/>
</dbReference>
<comment type="subcellular location">
    <subcellularLocation>
        <location evidence="1">Cytoplasm</location>
    </subcellularLocation>
</comment>
<dbReference type="InterPro" id="IPR006195">
    <property type="entry name" value="aa-tRNA-synth_II"/>
</dbReference>
<dbReference type="SUPFAM" id="SSF55186">
    <property type="entry name" value="ThrRS/AlaRS common domain"/>
    <property type="match status" value="1"/>
</dbReference>
<evidence type="ECO:0000256" key="9">
    <source>
        <dbReference type="ARBA" id="ARBA00022840"/>
    </source>
</evidence>
<dbReference type="CDD" id="cd00771">
    <property type="entry name" value="ThrRS_core"/>
    <property type="match status" value="1"/>
</dbReference>
<comment type="similarity">
    <text evidence="2">Belongs to the class-II aminoacyl-tRNA synthetase family.</text>
</comment>
<dbReference type="STRING" id="2903.R1DX20"/>
<keyword evidence="7" id="KW-0547">Nucleotide-binding</keyword>
<comment type="catalytic activity">
    <reaction evidence="13">
        <text>tRNA(Thr) + L-threonine + ATP = L-threonyl-tRNA(Thr) + AMP + diphosphate + H(+)</text>
        <dbReference type="Rhea" id="RHEA:24624"/>
        <dbReference type="Rhea" id="RHEA-COMP:9670"/>
        <dbReference type="Rhea" id="RHEA-COMP:9704"/>
        <dbReference type="ChEBI" id="CHEBI:15378"/>
        <dbReference type="ChEBI" id="CHEBI:30616"/>
        <dbReference type="ChEBI" id="CHEBI:33019"/>
        <dbReference type="ChEBI" id="CHEBI:57926"/>
        <dbReference type="ChEBI" id="CHEBI:78442"/>
        <dbReference type="ChEBI" id="CHEBI:78534"/>
        <dbReference type="ChEBI" id="CHEBI:456215"/>
        <dbReference type="EC" id="6.1.1.3"/>
    </reaction>
</comment>
<dbReference type="EnsemblProtists" id="EOD39697">
    <property type="protein sequence ID" value="EOD39697"/>
    <property type="gene ID" value="EMIHUDRAFT_200290"/>
</dbReference>
<evidence type="ECO:0000256" key="1">
    <source>
        <dbReference type="ARBA" id="ARBA00004496"/>
    </source>
</evidence>
<dbReference type="RefSeq" id="XP_005792126.1">
    <property type="nucleotide sequence ID" value="XM_005792069.1"/>
</dbReference>